<organism evidence="11">
    <name type="scientific">Dunaliella tertiolecta</name>
    <name type="common">Green alga</name>
    <dbReference type="NCBI Taxonomy" id="3047"/>
    <lineage>
        <taxon>Eukaryota</taxon>
        <taxon>Viridiplantae</taxon>
        <taxon>Chlorophyta</taxon>
        <taxon>core chlorophytes</taxon>
        <taxon>Chlorophyceae</taxon>
        <taxon>CS clade</taxon>
        <taxon>Chlamydomonadales</taxon>
        <taxon>Dunaliellaceae</taxon>
        <taxon>Dunaliella</taxon>
    </lineage>
</organism>
<feature type="compositionally biased region" description="Basic and acidic residues" evidence="9">
    <location>
        <begin position="18"/>
        <end position="41"/>
    </location>
</feature>
<dbReference type="InterPro" id="IPR030616">
    <property type="entry name" value="Aur-like"/>
</dbReference>
<feature type="active site" description="Proton acceptor" evidence="6">
    <location>
        <position position="432"/>
    </location>
</feature>
<accession>A0A6S8GYS6</accession>
<keyword evidence="3 7" id="KW-0547">Nucleotide-binding</keyword>
<evidence type="ECO:0000256" key="5">
    <source>
        <dbReference type="ARBA" id="ARBA00022840"/>
    </source>
</evidence>
<evidence type="ECO:0000256" key="3">
    <source>
        <dbReference type="ARBA" id="ARBA00022741"/>
    </source>
</evidence>
<feature type="binding site" evidence="7">
    <location>
        <position position="450"/>
    </location>
    <ligand>
        <name>ATP</name>
        <dbReference type="ChEBI" id="CHEBI:30616"/>
    </ligand>
</feature>
<dbReference type="GO" id="GO:0004674">
    <property type="term" value="F:protein serine/threonine kinase activity"/>
    <property type="evidence" value="ECO:0007669"/>
    <property type="project" value="UniProtKB-KW"/>
</dbReference>
<keyword evidence="1" id="KW-0723">Serine/threonine-protein kinase</keyword>
<dbReference type="PANTHER" id="PTHR24350">
    <property type="entry name" value="SERINE/THREONINE-PROTEIN KINASE IAL-RELATED"/>
    <property type="match status" value="1"/>
</dbReference>
<evidence type="ECO:0000256" key="8">
    <source>
        <dbReference type="PIRSR" id="PIRSR630616-3"/>
    </source>
</evidence>
<name>A0A6S8GYS6_DUNTE</name>
<dbReference type="FunFam" id="1.10.510.10:FF:000813">
    <property type="entry name" value="Aurora-like kinase"/>
    <property type="match status" value="1"/>
</dbReference>
<evidence type="ECO:0000313" key="11">
    <source>
        <dbReference type="EMBL" id="CAE0486767.1"/>
    </source>
</evidence>
<keyword evidence="4" id="KW-0418">Kinase</keyword>
<evidence type="ECO:0000256" key="6">
    <source>
        <dbReference type="PIRSR" id="PIRSR630616-1"/>
    </source>
</evidence>
<feature type="binding site" evidence="7">
    <location>
        <begin position="385"/>
        <end position="387"/>
    </location>
    <ligand>
        <name>ATP</name>
        <dbReference type="ChEBI" id="CHEBI:30616"/>
    </ligand>
</feature>
<dbReference type="Gene3D" id="1.10.510.10">
    <property type="entry name" value="Transferase(Phosphotransferase) domain 1"/>
    <property type="match status" value="1"/>
</dbReference>
<evidence type="ECO:0000259" key="10">
    <source>
        <dbReference type="PROSITE" id="PS50011"/>
    </source>
</evidence>
<dbReference type="SMART" id="SM00220">
    <property type="entry name" value="S_TKc"/>
    <property type="match status" value="1"/>
</dbReference>
<dbReference type="EMBL" id="HBIP01003902">
    <property type="protein sequence ID" value="CAE0486768.1"/>
    <property type="molecule type" value="Transcribed_RNA"/>
</dbReference>
<feature type="cross-link" description="Glycyl lysine isopeptide (Lys-Gly) (interchain with G-Cter in SUMO2)" evidence="8">
    <location>
        <position position="434"/>
    </location>
</feature>
<dbReference type="EMBL" id="HBIP01003901">
    <property type="protein sequence ID" value="CAE0486767.1"/>
    <property type="molecule type" value="Transcribed_RNA"/>
</dbReference>
<keyword evidence="5 7" id="KW-0067">ATP-binding</keyword>
<protein>
    <recommendedName>
        <fullName evidence="10">Protein kinase domain-containing protein</fullName>
    </recommendedName>
</protein>
<dbReference type="PROSITE" id="PS50011">
    <property type="entry name" value="PROTEIN_KINASE_DOM"/>
    <property type="match status" value="1"/>
</dbReference>
<dbReference type="GO" id="GO:0005524">
    <property type="term" value="F:ATP binding"/>
    <property type="evidence" value="ECO:0007669"/>
    <property type="project" value="UniProtKB-KW"/>
</dbReference>
<dbReference type="Pfam" id="PF00069">
    <property type="entry name" value="Pkinase"/>
    <property type="match status" value="1"/>
</dbReference>
<evidence type="ECO:0000256" key="4">
    <source>
        <dbReference type="ARBA" id="ARBA00022777"/>
    </source>
</evidence>
<reference evidence="11" key="1">
    <citation type="submission" date="2021-01" db="EMBL/GenBank/DDBJ databases">
        <authorList>
            <person name="Corre E."/>
            <person name="Pelletier E."/>
            <person name="Niang G."/>
            <person name="Scheremetjew M."/>
            <person name="Finn R."/>
            <person name="Kale V."/>
            <person name="Holt S."/>
            <person name="Cochrane G."/>
            <person name="Meng A."/>
            <person name="Brown T."/>
            <person name="Cohen L."/>
        </authorList>
    </citation>
    <scope>NUCLEOTIDE SEQUENCE</scope>
    <source>
        <strain evidence="11">CCMP1320</strain>
    </source>
</reference>
<evidence type="ECO:0000256" key="1">
    <source>
        <dbReference type="ARBA" id="ARBA00022527"/>
    </source>
</evidence>
<dbReference type="InterPro" id="IPR011009">
    <property type="entry name" value="Kinase-like_dom_sf"/>
</dbReference>
<evidence type="ECO:0000256" key="2">
    <source>
        <dbReference type="ARBA" id="ARBA00022679"/>
    </source>
</evidence>
<gene>
    <name evidence="11" type="ORF">DTER00134_LOCUS1806</name>
    <name evidence="12" type="ORF">DTER00134_LOCUS1807</name>
</gene>
<feature type="binding site" evidence="7">
    <location>
        <begin position="436"/>
        <end position="437"/>
    </location>
    <ligand>
        <name>ATP</name>
        <dbReference type="ChEBI" id="CHEBI:30616"/>
    </ligand>
</feature>
<dbReference type="PROSITE" id="PS00108">
    <property type="entry name" value="PROTEIN_KINASE_ST"/>
    <property type="match status" value="1"/>
</dbReference>
<keyword evidence="2" id="KW-0808">Transferase</keyword>
<dbReference type="SUPFAM" id="SSF56112">
    <property type="entry name" value="Protein kinase-like (PK-like)"/>
    <property type="match status" value="1"/>
</dbReference>
<dbReference type="InterPro" id="IPR008271">
    <property type="entry name" value="Ser/Thr_kinase_AS"/>
</dbReference>
<dbReference type="AlphaFoldDB" id="A0A6S8GYS6"/>
<feature type="binding site" evidence="7">
    <location>
        <position position="337"/>
    </location>
    <ligand>
        <name>ATP</name>
        <dbReference type="ChEBI" id="CHEBI:30616"/>
    </ligand>
</feature>
<evidence type="ECO:0000256" key="7">
    <source>
        <dbReference type="PIRSR" id="PIRSR630616-2"/>
    </source>
</evidence>
<proteinExistence type="predicted"/>
<evidence type="ECO:0000256" key="9">
    <source>
        <dbReference type="SAM" id="MobiDB-lite"/>
    </source>
</evidence>
<dbReference type="InterPro" id="IPR000719">
    <property type="entry name" value="Prot_kinase_dom"/>
</dbReference>
<evidence type="ECO:0000313" key="12">
    <source>
        <dbReference type="EMBL" id="CAE0486768.1"/>
    </source>
</evidence>
<feature type="compositionally biased region" description="Polar residues" evidence="9">
    <location>
        <begin position="78"/>
        <end position="91"/>
    </location>
</feature>
<feature type="region of interest" description="Disordered" evidence="9">
    <location>
        <begin position="1"/>
        <end position="96"/>
    </location>
</feature>
<sequence length="671" mass="72748">MLQKVKKLGNKLFGDAPVFRDEGSSAHGSRSERSSSNRDSRSSLPDTIRSPPSSGDFQPPKSFSKSRDPTNGIGIPISPSTVQHMHGTTVTHGRPKATPAASAFLNPEASAGSSTINVLPSVQVNIQASGRVAMHQPPSPGALVGSPVASSGTRRKSMPAAIDMALRQAESKAHIDEIINSGGQKQMVFGQYFGGSKAEVGAAGAHAEAAHVKKFTQATGAAVSGHPAGAGKVLGVVSEDAPSNGTAGVHPVVKRVNNVEHPSVGEDAQTRAVHMASDDNDPPKNKILSMAASLPNRMARKHWSLSDYSIVRKLYKGYASTVYQATCKKSLEQVALKIYHMQNLCELNHYQVFREVRVHASLQHQNIITIYCTFQEGNDIVLVQEYAEGGDLYRLLYKNGGRLSERQAVEMVLAPFLLAMHYLHTRGIMHRDIKPENVLFTENRVLKLADFGLAIDLNEERAVTRAGTLDYMAPEVLRCPPKNLPQENKTNKSLQYTNSVDSWAVGVFAYELIVGVAPFAGKSQLDCVDRIIHSTAEFPEKTSELAKAFITAALKKHPGDRPTIMEMLHHPWIHAYKRRTSTLVPAATRRRSSALVLPNYAPQPPVMQSGPAVCSPQGVPLDKMSPEQVEEELKKLQNAKGAHNHHDLGVHTLGASNSSLNSVRMALQAHV</sequence>
<feature type="domain" description="Protein kinase" evidence="10">
    <location>
        <begin position="308"/>
        <end position="573"/>
    </location>
</feature>